<dbReference type="InterPro" id="IPR054293">
    <property type="entry name" value="DUF7029"/>
</dbReference>
<reference evidence="3" key="1">
    <citation type="journal article" date="2020" name="Stud. Mycol.">
        <title>101 Dothideomycetes genomes: a test case for predicting lifestyles and emergence of pathogens.</title>
        <authorList>
            <person name="Haridas S."/>
            <person name="Albert R."/>
            <person name="Binder M."/>
            <person name="Bloem J."/>
            <person name="Labutti K."/>
            <person name="Salamov A."/>
            <person name="Andreopoulos B."/>
            <person name="Baker S."/>
            <person name="Barry K."/>
            <person name="Bills G."/>
            <person name="Bluhm B."/>
            <person name="Cannon C."/>
            <person name="Castanera R."/>
            <person name="Culley D."/>
            <person name="Daum C."/>
            <person name="Ezra D."/>
            <person name="Gonzalez J."/>
            <person name="Henrissat B."/>
            <person name="Kuo A."/>
            <person name="Liang C."/>
            <person name="Lipzen A."/>
            <person name="Lutzoni F."/>
            <person name="Magnuson J."/>
            <person name="Mondo S."/>
            <person name="Nolan M."/>
            <person name="Ohm R."/>
            <person name="Pangilinan J."/>
            <person name="Park H.-J."/>
            <person name="Ramirez L."/>
            <person name="Alfaro M."/>
            <person name="Sun H."/>
            <person name="Tritt A."/>
            <person name="Yoshinaga Y."/>
            <person name="Zwiers L.-H."/>
            <person name="Turgeon B."/>
            <person name="Goodwin S."/>
            <person name="Spatafora J."/>
            <person name="Crous P."/>
            <person name="Grigoriev I."/>
        </authorList>
    </citation>
    <scope>NUCLEOTIDE SEQUENCE</scope>
    <source>
        <strain evidence="3">CBS 113818</strain>
    </source>
</reference>
<evidence type="ECO:0000313" key="3">
    <source>
        <dbReference type="EMBL" id="KAF2825446.1"/>
    </source>
</evidence>
<proteinExistence type="predicted"/>
<dbReference type="Pfam" id="PF22974">
    <property type="entry name" value="DUF7029"/>
    <property type="match status" value="1"/>
</dbReference>
<feature type="domain" description="DUF7029" evidence="2">
    <location>
        <begin position="12"/>
        <end position="60"/>
    </location>
</feature>
<evidence type="ECO:0000256" key="1">
    <source>
        <dbReference type="SAM" id="MobiDB-lite"/>
    </source>
</evidence>
<feature type="compositionally biased region" description="Basic and acidic residues" evidence="1">
    <location>
        <begin position="71"/>
        <end position="81"/>
    </location>
</feature>
<feature type="region of interest" description="Disordered" evidence="1">
    <location>
        <begin position="71"/>
        <end position="92"/>
    </location>
</feature>
<accession>A0A6A6ZX81</accession>
<keyword evidence="4" id="KW-1185">Reference proteome</keyword>
<dbReference type="EMBL" id="MU006228">
    <property type="protein sequence ID" value="KAF2825446.1"/>
    <property type="molecule type" value="Genomic_DNA"/>
</dbReference>
<organism evidence="3 4">
    <name type="scientific">Ophiobolus disseminans</name>
    <dbReference type="NCBI Taxonomy" id="1469910"/>
    <lineage>
        <taxon>Eukaryota</taxon>
        <taxon>Fungi</taxon>
        <taxon>Dikarya</taxon>
        <taxon>Ascomycota</taxon>
        <taxon>Pezizomycotina</taxon>
        <taxon>Dothideomycetes</taxon>
        <taxon>Pleosporomycetidae</taxon>
        <taxon>Pleosporales</taxon>
        <taxon>Pleosporineae</taxon>
        <taxon>Phaeosphaeriaceae</taxon>
        <taxon>Ophiobolus</taxon>
    </lineage>
</organism>
<sequence>MMEVLLSLEAGGLLITSHYGCNTHGERSLSRVGNVRVDESRSVFVLGATQASWETAFQSVHVKTYHTEESHAHRSHCELRKRQNSSPVVSTKTDNAVTNSMSVPTATSTSEVNTLNLTAELINKSLKGSENSSFQLVCKNCSTFGSLDLLSLDST</sequence>
<gene>
    <name evidence="3" type="ORF">CC86DRAFT_43320</name>
</gene>
<evidence type="ECO:0000313" key="4">
    <source>
        <dbReference type="Proteomes" id="UP000799424"/>
    </source>
</evidence>
<dbReference type="Proteomes" id="UP000799424">
    <property type="component" value="Unassembled WGS sequence"/>
</dbReference>
<protein>
    <recommendedName>
        <fullName evidence="2">DUF7029 domain-containing protein</fullName>
    </recommendedName>
</protein>
<dbReference type="OrthoDB" id="5382170at2759"/>
<name>A0A6A6ZX81_9PLEO</name>
<evidence type="ECO:0000259" key="2">
    <source>
        <dbReference type="Pfam" id="PF22974"/>
    </source>
</evidence>
<dbReference type="AlphaFoldDB" id="A0A6A6ZX81"/>